<dbReference type="Gramene" id="BGIOSGA036038-TA">
    <property type="protein sequence ID" value="BGIOSGA036038-PA"/>
    <property type="gene ID" value="BGIOSGA036038"/>
</dbReference>
<feature type="transmembrane region" description="Helical" evidence="1">
    <location>
        <begin position="37"/>
        <end position="53"/>
    </location>
</feature>
<evidence type="ECO:0000313" key="3">
    <source>
        <dbReference type="Proteomes" id="UP000007015"/>
    </source>
</evidence>
<name>B8BME3_ORYSI</name>
<keyword evidence="1" id="KW-1133">Transmembrane helix</keyword>
<dbReference type="PANTHER" id="PTHR46610">
    <property type="entry name" value="OS05G0181300 PROTEIN"/>
    <property type="match status" value="1"/>
</dbReference>
<dbReference type="HOGENOM" id="CLU_1771135_0_0_1"/>
<dbReference type="InterPro" id="IPR045501">
    <property type="entry name" value="DUF6490"/>
</dbReference>
<gene>
    <name evidence="2" type="ORF">OsI_38658</name>
</gene>
<proteinExistence type="predicted"/>
<feature type="transmembrane region" description="Helical" evidence="1">
    <location>
        <begin position="105"/>
        <end position="124"/>
    </location>
</feature>
<keyword evidence="3" id="KW-1185">Reference proteome</keyword>
<protein>
    <submittedName>
        <fullName evidence="2">Uncharacterized protein</fullName>
    </submittedName>
</protein>
<evidence type="ECO:0000313" key="2">
    <source>
        <dbReference type="EMBL" id="EEC69463.1"/>
    </source>
</evidence>
<dbReference type="Pfam" id="PF20100">
    <property type="entry name" value="DUF6490"/>
    <property type="match status" value="1"/>
</dbReference>
<sequence>MASNARKRAVALAMALITLLTAYSGWAIYLSRGDKQSMASIVLVYVYLVLLAWRQLACHQQPSPGKGSRRLAQVLEVTIGCLTLPLTLLLASQLRRILPPVSSELLLPVSAAAAVVAFFLVFVLKHAWSNEQSQEATLPLVQPLQKQ</sequence>
<dbReference type="AlphaFoldDB" id="B8BME3"/>
<reference evidence="2 3" key="1">
    <citation type="journal article" date="2005" name="PLoS Biol.">
        <title>The genomes of Oryza sativa: a history of duplications.</title>
        <authorList>
            <person name="Yu J."/>
            <person name="Wang J."/>
            <person name="Lin W."/>
            <person name="Li S."/>
            <person name="Li H."/>
            <person name="Zhou J."/>
            <person name="Ni P."/>
            <person name="Dong W."/>
            <person name="Hu S."/>
            <person name="Zeng C."/>
            <person name="Zhang J."/>
            <person name="Zhang Y."/>
            <person name="Li R."/>
            <person name="Xu Z."/>
            <person name="Li S."/>
            <person name="Li X."/>
            <person name="Zheng H."/>
            <person name="Cong L."/>
            <person name="Lin L."/>
            <person name="Yin J."/>
            <person name="Geng J."/>
            <person name="Li G."/>
            <person name="Shi J."/>
            <person name="Liu J."/>
            <person name="Lv H."/>
            <person name="Li J."/>
            <person name="Wang J."/>
            <person name="Deng Y."/>
            <person name="Ran L."/>
            <person name="Shi X."/>
            <person name="Wang X."/>
            <person name="Wu Q."/>
            <person name="Li C."/>
            <person name="Ren X."/>
            <person name="Wang J."/>
            <person name="Wang X."/>
            <person name="Li D."/>
            <person name="Liu D."/>
            <person name="Zhang X."/>
            <person name="Ji Z."/>
            <person name="Zhao W."/>
            <person name="Sun Y."/>
            <person name="Zhang Z."/>
            <person name="Bao J."/>
            <person name="Han Y."/>
            <person name="Dong L."/>
            <person name="Ji J."/>
            <person name="Chen P."/>
            <person name="Wu S."/>
            <person name="Liu J."/>
            <person name="Xiao Y."/>
            <person name="Bu D."/>
            <person name="Tan J."/>
            <person name="Yang L."/>
            <person name="Ye C."/>
            <person name="Zhang J."/>
            <person name="Xu J."/>
            <person name="Zhou Y."/>
            <person name="Yu Y."/>
            <person name="Zhang B."/>
            <person name="Zhuang S."/>
            <person name="Wei H."/>
            <person name="Liu B."/>
            <person name="Lei M."/>
            <person name="Yu H."/>
            <person name="Li Y."/>
            <person name="Xu H."/>
            <person name="Wei S."/>
            <person name="He X."/>
            <person name="Fang L."/>
            <person name="Zhang Z."/>
            <person name="Zhang Y."/>
            <person name="Huang X."/>
            <person name="Su Z."/>
            <person name="Tong W."/>
            <person name="Li J."/>
            <person name="Tong Z."/>
            <person name="Li S."/>
            <person name="Ye J."/>
            <person name="Wang L."/>
            <person name="Fang L."/>
            <person name="Lei T."/>
            <person name="Chen C."/>
            <person name="Chen H."/>
            <person name="Xu Z."/>
            <person name="Li H."/>
            <person name="Huang H."/>
            <person name="Zhang F."/>
            <person name="Xu H."/>
            <person name="Li N."/>
            <person name="Zhao C."/>
            <person name="Li S."/>
            <person name="Dong L."/>
            <person name="Huang Y."/>
            <person name="Li L."/>
            <person name="Xi Y."/>
            <person name="Qi Q."/>
            <person name="Li W."/>
            <person name="Zhang B."/>
            <person name="Hu W."/>
            <person name="Zhang Y."/>
            <person name="Tian X."/>
            <person name="Jiao Y."/>
            <person name="Liang X."/>
            <person name="Jin J."/>
            <person name="Gao L."/>
            <person name="Zheng W."/>
            <person name="Hao B."/>
            <person name="Liu S."/>
            <person name="Wang W."/>
            <person name="Yuan L."/>
            <person name="Cao M."/>
            <person name="McDermott J."/>
            <person name="Samudrala R."/>
            <person name="Wang J."/>
            <person name="Wong G.K."/>
            <person name="Yang H."/>
        </authorList>
    </citation>
    <scope>NUCLEOTIDE SEQUENCE [LARGE SCALE GENOMIC DNA]</scope>
    <source>
        <strain evidence="3">cv. 93-11</strain>
    </source>
</reference>
<dbReference type="PANTHER" id="PTHR46610:SF20">
    <property type="entry name" value="OS05G0181300 PROTEIN"/>
    <property type="match status" value="1"/>
</dbReference>
<accession>B8BME3</accession>
<evidence type="ECO:0000256" key="1">
    <source>
        <dbReference type="SAM" id="Phobius"/>
    </source>
</evidence>
<feature type="transmembrane region" description="Helical" evidence="1">
    <location>
        <begin position="74"/>
        <end position="93"/>
    </location>
</feature>
<dbReference type="OMA" id="LEVTIGC"/>
<dbReference type="EMBL" id="CM000137">
    <property type="protein sequence ID" value="EEC69463.1"/>
    <property type="molecule type" value="Genomic_DNA"/>
</dbReference>
<keyword evidence="1" id="KW-0472">Membrane</keyword>
<organism evidence="2 3">
    <name type="scientific">Oryza sativa subsp. indica</name>
    <name type="common">Rice</name>
    <dbReference type="NCBI Taxonomy" id="39946"/>
    <lineage>
        <taxon>Eukaryota</taxon>
        <taxon>Viridiplantae</taxon>
        <taxon>Streptophyta</taxon>
        <taxon>Embryophyta</taxon>
        <taxon>Tracheophyta</taxon>
        <taxon>Spermatophyta</taxon>
        <taxon>Magnoliopsida</taxon>
        <taxon>Liliopsida</taxon>
        <taxon>Poales</taxon>
        <taxon>Poaceae</taxon>
        <taxon>BOP clade</taxon>
        <taxon>Oryzoideae</taxon>
        <taxon>Oryzeae</taxon>
        <taxon>Oryzinae</taxon>
        <taxon>Oryza</taxon>
        <taxon>Oryza sativa</taxon>
    </lineage>
</organism>
<dbReference type="Proteomes" id="UP000007015">
    <property type="component" value="Chromosome 12"/>
</dbReference>
<keyword evidence="1" id="KW-0812">Transmembrane</keyword>